<evidence type="ECO:0000259" key="1">
    <source>
        <dbReference type="Pfam" id="PF01637"/>
    </source>
</evidence>
<dbReference type="Proteomes" id="UP000247702">
    <property type="component" value="Unassembled WGS sequence"/>
</dbReference>
<dbReference type="STRING" id="94130.A0A2Z6QEL9"/>
<dbReference type="InterPro" id="IPR027417">
    <property type="entry name" value="P-loop_NTPase"/>
</dbReference>
<dbReference type="EMBL" id="BEXD01000391">
    <property type="protein sequence ID" value="GBB87032.1"/>
    <property type="molecule type" value="Genomic_DNA"/>
</dbReference>
<dbReference type="Gene3D" id="3.40.50.300">
    <property type="entry name" value="P-loop containing nucleotide triphosphate hydrolases"/>
    <property type="match status" value="1"/>
</dbReference>
<feature type="domain" description="ATPase" evidence="1">
    <location>
        <begin position="134"/>
        <end position="333"/>
    </location>
</feature>
<comment type="caution">
    <text evidence="2">The sequence shown here is derived from an EMBL/GenBank/DDBJ whole genome shotgun (WGS) entry which is preliminary data.</text>
</comment>
<dbReference type="AlphaFoldDB" id="A0A2Z6QEL9"/>
<organism evidence="2 3">
    <name type="scientific">Rhizophagus clarus</name>
    <dbReference type="NCBI Taxonomy" id="94130"/>
    <lineage>
        <taxon>Eukaryota</taxon>
        <taxon>Fungi</taxon>
        <taxon>Fungi incertae sedis</taxon>
        <taxon>Mucoromycota</taxon>
        <taxon>Glomeromycotina</taxon>
        <taxon>Glomeromycetes</taxon>
        <taxon>Glomerales</taxon>
        <taxon>Glomeraceae</taxon>
        <taxon>Rhizophagus</taxon>
    </lineage>
</organism>
<gene>
    <name evidence="2" type="ORF">RclHR1_01350007</name>
</gene>
<dbReference type="PANTHER" id="PTHR36168">
    <property type="entry name" value="CHROMOSOME 1, WHOLE GENOME SHOTGUN SEQUENCE"/>
    <property type="match status" value="1"/>
</dbReference>
<dbReference type="InterPro" id="IPR011579">
    <property type="entry name" value="ATPase_dom"/>
</dbReference>
<evidence type="ECO:0000313" key="3">
    <source>
        <dbReference type="Proteomes" id="UP000247702"/>
    </source>
</evidence>
<sequence>MLHQLEMTYYFHRSILSSRLITRQVMLQQVALRNSNPFQSSLSSPLSRSYTNSTIHLSSRNIPSKESTSPLNLNNKIGNQFPNTIFVKYVMAGVASLVLVDLLHTGYQNRHNLKTVEKDTDDKLVPRPKVVDRLIKIFQPDEDQINYNIIYGNFGTGKTTLIKIALSKIGQVEDKNNKVTQDGGTGIIYVDVPVNPSFNNFGDVLPKMERALYEFIRGAEEYRKKHGKPLVIIFDNVDRLLHKNPELLDILQANAKYNAYNHKYITVLVCSDDSVIRWIKSRNTRWLNIDVMEIGDLSEEETLNYLVGKREMKEKDAKRLYELVGGRIIDLKQAADKFLAGQKFEAIKQQILFDVKKKFRSAQLLPNGLHYEVGKRIISGVEI</sequence>
<accession>A0A2Z6QEL9</accession>
<keyword evidence="3" id="KW-1185">Reference proteome</keyword>
<protein>
    <recommendedName>
        <fullName evidence="1">ATPase domain-containing protein</fullName>
    </recommendedName>
</protein>
<dbReference type="PANTHER" id="PTHR36168:SF1">
    <property type="entry name" value="ORC1-LIKE AAA ATPASE DOMAIN-CONTAINING PROTEIN"/>
    <property type="match status" value="1"/>
</dbReference>
<name>A0A2Z6QEL9_9GLOM</name>
<reference evidence="2 3" key="1">
    <citation type="submission" date="2017-11" db="EMBL/GenBank/DDBJ databases">
        <title>The genome of Rhizophagus clarus HR1 reveals common genetic basis of auxotrophy among arbuscular mycorrhizal fungi.</title>
        <authorList>
            <person name="Kobayashi Y."/>
        </authorList>
    </citation>
    <scope>NUCLEOTIDE SEQUENCE [LARGE SCALE GENOMIC DNA]</scope>
    <source>
        <strain evidence="2 3">HR1</strain>
    </source>
</reference>
<proteinExistence type="predicted"/>
<dbReference type="SUPFAM" id="SSF52540">
    <property type="entry name" value="P-loop containing nucleoside triphosphate hydrolases"/>
    <property type="match status" value="1"/>
</dbReference>
<dbReference type="Pfam" id="PF01637">
    <property type="entry name" value="ATPase_2"/>
    <property type="match status" value="1"/>
</dbReference>
<evidence type="ECO:0000313" key="2">
    <source>
        <dbReference type="EMBL" id="GBB87032.1"/>
    </source>
</evidence>
<dbReference type="GO" id="GO:0005524">
    <property type="term" value="F:ATP binding"/>
    <property type="evidence" value="ECO:0007669"/>
    <property type="project" value="InterPro"/>
</dbReference>